<comment type="caution">
    <text evidence="4">The sequence shown here is derived from an EMBL/GenBank/DDBJ whole genome shotgun (WGS) entry which is preliminary data.</text>
</comment>
<evidence type="ECO:0000259" key="3">
    <source>
        <dbReference type="Pfam" id="PF21783"/>
    </source>
</evidence>
<sequence length="328" mass="36081">MFRRSAFALLMLLAGLAQANGRPPVFVLNSLDADISVVDPVSFSVVKRIPTGKEPHHLYLSPDEKSLIVANALADSLTFIDPRTAEVQRVVRGIPDPYHLRFSPDMKWFVTASNRLDRVDLYRWQGSAATEPLQLVKRIPAPKTPSHLNIDTKSTTLYASLQDSDELLAIDLATQNVKWKQAVGKMPADIYLTPDDKFLLVGLTGDKFVEVWDVSGAGAPKLAKRILTGAGAHSFRAWGDKRHVLVSNRAANTISKIDLTTLAVVDQFPAPAGPDDMELLTDGKTLLVTSRWAGKVTQIDTATRKVVKQVKVGKSPHGIWTLDHQPRL</sequence>
<evidence type="ECO:0000313" key="4">
    <source>
        <dbReference type="EMBL" id="MDR7268488.1"/>
    </source>
</evidence>
<dbReference type="PANTHER" id="PTHR47197:SF3">
    <property type="entry name" value="DIHYDRO-HEME D1 DEHYDROGENASE"/>
    <property type="match status" value="1"/>
</dbReference>
<dbReference type="InterPro" id="IPR011045">
    <property type="entry name" value="N2O_reductase_N"/>
</dbReference>
<keyword evidence="1 2" id="KW-0732">Signal</keyword>
<feature type="signal peptide" evidence="2">
    <location>
        <begin position="1"/>
        <end position="19"/>
    </location>
</feature>
<evidence type="ECO:0000313" key="5">
    <source>
        <dbReference type="Proteomes" id="UP001180453"/>
    </source>
</evidence>
<dbReference type="InterPro" id="IPR011964">
    <property type="entry name" value="YVTN_b-propeller_repeat"/>
</dbReference>
<organism evidence="4 5">
    <name type="scientific">Roseateles saccharophilus</name>
    <name type="common">Pseudomonas saccharophila</name>
    <dbReference type="NCBI Taxonomy" id="304"/>
    <lineage>
        <taxon>Bacteria</taxon>
        <taxon>Pseudomonadati</taxon>
        <taxon>Pseudomonadota</taxon>
        <taxon>Betaproteobacteria</taxon>
        <taxon>Burkholderiales</taxon>
        <taxon>Sphaerotilaceae</taxon>
        <taxon>Roseateles</taxon>
    </lineage>
</organism>
<dbReference type="Gene3D" id="2.130.10.10">
    <property type="entry name" value="YVTN repeat-like/Quinoprotein amine dehydrogenase"/>
    <property type="match status" value="2"/>
</dbReference>
<dbReference type="InterPro" id="IPR048433">
    <property type="entry name" value="YNCE-like_beta-prop"/>
</dbReference>
<dbReference type="RefSeq" id="WP_409034133.1">
    <property type="nucleotide sequence ID" value="NZ_JAVDXU010000001.1"/>
</dbReference>
<dbReference type="SUPFAM" id="SSF50974">
    <property type="entry name" value="Nitrous oxide reductase, N-terminal domain"/>
    <property type="match status" value="1"/>
</dbReference>
<gene>
    <name evidence="4" type="ORF">J2X20_001117</name>
</gene>
<dbReference type="Proteomes" id="UP001180453">
    <property type="component" value="Unassembled WGS sequence"/>
</dbReference>
<name>A0ABU1YI01_ROSSA</name>
<reference evidence="4 5" key="1">
    <citation type="submission" date="2023-07" db="EMBL/GenBank/DDBJ databases">
        <title>Sorghum-associated microbial communities from plants grown in Nebraska, USA.</title>
        <authorList>
            <person name="Schachtman D."/>
        </authorList>
    </citation>
    <scope>NUCLEOTIDE SEQUENCE [LARGE SCALE GENOMIC DNA]</scope>
    <source>
        <strain evidence="4 5">BE314</strain>
    </source>
</reference>
<feature type="chain" id="PRO_5047297387" evidence="2">
    <location>
        <begin position="20"/>
        <end position="328"/>
    </location>
</feature>
<keyword evidence="5" id="KW-1185">Reference proteome</keyword>
<accession>A0ABU1YI01</accession>
<proteinExistence type="predicted"/>
<dbReference type="InterPro" id="IPR015943">
    <property type="entry name" value="WD40/YVTN_repeat-like_dom_sf"/>
</dbReference>
<dbReference type="InterPro" id="IPR051200">
    <property type="entry name" value="Host-pathogen_enzymatic-act"/>
</dbReference>
<protein>
    <submittedName>
        <fullName evidence="4">YVTN family beta-propeller protein</fullName>
    </submittedName>
</protein>
<dbReference type="EMBL" id="JAVDXU010000001">
    <property type="protein sequence ID" value="MDR7268488.1"/>
    <property type="molecule type" value="Genomic_DNA"/>
</dbReference>
<dbReference type="PANTHER" id="PTHR47197">
    <property type="entry name" value="PROTEIN NIRF"/>
    <property type="match status" value="1"/>
</dbReference>
<evidence type="ECO:0000256" key="1">
    <source>
        <dbReference type="ARBA" id="ARBA00022729"/>
    </source>
</evidence>
<feature type="domain" description="YNCE-like beta-propeller" evidence="3">
    <location>
        <begin position="13"/>
        <end position="327"/>
    </location>
</feature>
<evidence type="ECO:0000256" key="2">
    <source>
        <dbReference type="SAM" id="SignalP"/>
    </source>
</evidence>
<dbReference type="Pfam" id="PF21783">
    <property type="entry name" value="YNCE"/>
    <property type="match status" value="1"/>
</dbReference>
<dbReference type="NCBIfam" id="TIGR02276">
    <property type="entry name" value="beta_rpt_yvtn"/>
    <property type="match status" value="1"/>
</dbReference>